<keyword evidence="2" id="KW-1185">Reference proteome</keyword>
<comment type="caution">
    <text evidence="1">The sequence shown here is derived from an EMBL/GenBank/DDBJ whole genome shotgun (WGS) entry which is preliminary data.</text>
</comment>
<protein>
    <submittedName>
        <fullName evidence="1">Uncharacterized protein</fullName>
    </submittedName>
</protein>
<evidence type="ECO:0000313" key="2">
    <source>
        <dbReference type="Proteomes" id="UP000320643"/>
    </source>
</evidence>
<sequence length="133" mass="15390">MDTYTMTFKYDGEFDLPNDPEVRDRKVPDMVLEKLEKKEFELVDFNLTENYDSAQAKRYINNPKVHRSVVEIRLDLSIRALKSREAIYDCCVSAMKKGKLCLAKAFENENEKKDILQSIIVFDMKRNAAAASA</sequence>
<name>A0A552V7C9_9FLAO</name>
<dbReference type="Proteomes" id="UP000320643">
    <property type="component" value="Unassembled WGS sequence"/>
</dbReference>
<evidence type="ECO:0000313" key="1">
    <source>
        <dbReference type="EMBL" id="TRW26373.1"/>
    </source>
</evidence>
<dbReference type="AlphaFoldDB" id="A0A552V7C9"/>
<dbReference type="EMBL" id="VJVZ01000002">
    <property type="protein sequence ID" value="TRW26373.1"/>
    <property type="molecule type" value="Genomic_DNA"/>
</dbReference>
<reference evidence="1 2" key="1">
    <citation type="submission" date="2019-07" db="EMBL/GenBank/DDBJ databases">
        <title>Flavobacterium sp. nov., isolated from glacier ice.</title>
        <authorList>
            <person name="Liu Q."/>
            <person name="Xin Y.-H."/>
        </authorList>
    </citation>
    <scope>NUCLEOTIDE SEQUENCE [LARGE SCALE GENOMIC DNA]</scope>
    <source>
        <strain evidence="1 2">ZT4R6</strain>
    </source>
</reference>
<dbReference type="OrthoDB" id="1362794at2"/>
<proteinExistence type="predicted"/>
<dbReference type="RefSeq" id="WP_143371876.1">
    <property type="nucleotide sequence ID" value="NZ_VJVZ01000002.1"/>
</dbReference>
<accession>A0A552V7C9</accession>
<organism evidence="1 2">
    <name type="scientific">Flavobacterium zepuense</name>
    <dbReference type="NCBI Taxonomy" id="2593302"/>
    <lineage>
        <taxon>Bacteria</taxon>
        <taxon>Pseudomonadati</taxon>
        <taxon>Bacteroidota</taxon>
        <taxon>Flavobacteriia</taxon>
        <taxon>Flavobacteriales</taxon>
        <taxon>Flavobacteriaceae</taxon>
        <taxon>Flavobacterium</taxon>
    </lineage>
</organism>
<gene>
    <name evidence="1" type="ORF">FMM05_03055</name>
</gene>